<evidence type="ECO:0000313" key="2">
    <source>
        <dbReference type="EMBL" id="MBM2622851.1"/>
    </source>
</evidence>
<proteinExistence type="predicted"/>
<keyword evidence="1" id="KW-0472">Membrane</keyword>
<comment type="caution">
    <text evidence="2">The sequence shown here is derived from an EMBL/GenBank/DDBJ whole genome shotgun (WGS) entry which is preliminary data.</text>
</comment>
<dbReference type="RefSeq" id="WP_203383204.1">
    <property type="nucleotide sequence ID" value="NZ_JAENHP010000029.1"/>
</dbReference>
<dbReference type="EMBL" id="JAENHP010000029">
    <property type="protein sequence ID" value="MBM2622851.1"/>
    <property type="molecule type" value="Genomic_DNA"/>
</dbReference>
<name>A0ABS2AUG3_9ACTN</name>
<organism evidence="2 3">
    <name type="scientific">Paractinoplanes ovalisporus</name>
    <dbReference type="NCBI Taxonomy" id="2810368"/>
    <lineage>
        <taxon>Bacteria</taxon>
        <taxon>Bacillati</taxon>
        <taxon>Actinomycetota</taxon>
        <taxon>Actinomycetes</taxon>
        <taxon>Micromonosporales</taxon>
        <taxon>Micromonosporaceae</taxon>
        <taxon>Paractinoplanes</taxon>
    </lineage>
</organism>
<feature type="transmembrane region" description="Helical" evidence="1">
    <location>
        <begin position="20"/>
        <end position="40"/>
    </location>
</feature>
<accession>A0ABS2AUG3</accession>
<keyword evidence="3" id="KW-1185">Reference proteome</keyword>
<dbReference type="Proteomes" id="UP000632138">
    <property type="component" value="Unassembled WGS sequence"/>
</dbReference>
<reference evidence="2 3" key="1">
    <citation type="submission" date="2021-01" db="EMBL/GenBank/DDBJ databases">
        <title>Actinoplanes sp. nov. LDG1-06 isolated from lichen.</title>
        <authorList>
            <person name="Saeng-In P."/>
            <person name="Phongsopitanun W."/>
            <person name="Kanchanasin P."/>
            <person name="Yuki M."/>
            <person name="Kudo T."/>
            <person name="Ohkuma M."/>
            <person name="Tanasupawat S."/>
        </authorList>
    </citation>
    <scope>NUCLEOTIDE SEQUENCE [LARGE SCALE GENOMIC DNA]</scope>
    <source>
        <strain evidence="2 3">LDG1-06</strain>
    </source>
</reference>
<keyword evidence="1" id="KW-1133">Transmembrane helix</keyword>
<evidence type="ECO:0000256" key="1">
    <source>
        <dbReference type="SAM" id="Phobius"/>
    </source>
</evidence>
<protein>
    <submittedName>
        <fullName evidence="2">Uncharacterized protein</fullName>
    </submittedName>
</protein>
<keyword evidence="1" id="KW-0812">Transmembrane</keyword>
<evidence type="ECO:0000313" key="3">
    <source>
        <dbReference type="Proteomes" id="UP000632138"/>
    </source>
</evidence>
<sequence>MSIDAQPDRDAEAGPRRRGLAFVVAAAVLVVAAGLAVWLWPRDDDPRTAATEAALDRALAVGGPQGWASAEPVSLMLPQADQTGETESRDGVLVGITRDGDAETGFTATWTIETASSAACDALVTWAVRQVPTTDADDTRSNCQGGGSGLFASAGTEVDGSGRWMFTAAADENNQLTATLTFKAA</sequence>
<gene>
    <name evidence="2" type="ORF">JIG36_45855</name>
</gene>